<evidence type="ECO:0000259" key="9">
    <source>
        <dbReference type="PROSITE" id="PS00623"/>
    </source>
</evidence>
<keyword evidence="8" id="KW-0732">Signal</keyword>
<evidence type="ECO:0000256" key="6">
    <source>
        <dbReference type="PIRSR" id="PIRSR000137-2"/>
    </source>
</evidence>
<comment type="similarity">
    <text evidence="2 7">Belongs to the GMC oxidoreductase family.</text>
</comment>
<evidence type="ECO:0000256" key="1">
    <source>
        <dbReference type="ARBA" id="ARBA00001974"/>
    </source>
</evidence>
<evidence type="ECO:0000313" key="12">
    <source>
        <dbReference type="Proteomes" id="UP000076154"/>
    </source>
</evidence>
<feature type="active site" description="Proton donor" evidence="5">
    <location>
        <position position="528"/>
    </location>
</feature>
<feature type="domain" description="Glucose-methanol-choline oxidoreductase N-terminal" evidence="10">
    <location>
        <begin position="302"/>
        <end position="316"/>
    </location>
</feature>
<dbReference type="InterPro" id="IPR036188">
    <property type="entry name" value="FAD/NAD-bd_sf"/>
</dbReference>
<dbReference type="Gene3D" id="3.30.560.10">
    <property type="entry name" value="Glucose Oxidase, domain 3"/>
    <property type="match status" value="1"/>
</dbReference>
<gene>
    <name evidence="11" type="primary">pdh1_1</name>
    <name evidence="11" type="ORF">Hypma_001135</name>
</gene>
<name>A0A369JFX9_HYPMA</name>
<evidence type="ECO:0000313" key="11">
    <source>
        <dbReference type="EMBL" id="RDB17746.1"/>
    </source>
</evidence>
<feature type="chain" id="PRO_5016885746" evidence="8">
    <location>
        <begin position="23"/>
        <end position="593"/>
    </location>
</feature>
<reference evidence="11" key="1">
    <citation type="submission" date="2018-04" db="EMBL/GenBank/DDBJ databases">
        <title>Whole genome sequencing of Hypsizygus marmoreus.</title>
        <authorList>
            <person name="Choi I.-G."/>
            <person name="Min B."/>
            <person name="Kim J.-G."/>
            <person name="Kim S."/>
            <person name="Oh Y.-L."/>
            <person name="Kong W.-S."/>
            <person name="Park H."/>
            <person name="Jeong J."/>
            <person name="Song E.-S."/>
        </authorList>
    </citation>
    <scope>NUCLEOTIDE SEQUENCE [LARGE SCALE GENOMIC DNA]</scope>
    <source>
        <strain evidence="11">51987-8</strain>
    </source>
</reference>
<dbReference type="SUPFAM" id="SSF54373">
    <property type="entry name" value="FAD-linked reductases, C-terminal domain"/>
    <property type="match status" value="1"/>
</dbReference>
<dbReference type="InParanoid" id="A0A369JFX9"/>
<proteinExistence type="inferred from homology"/>
<dbReference type="Pfam" id="PF00732">
    <property type="entry name" value="GMC_oxred_N"/>
    <property type="match status" value="1"/>
</dbReference>
<evidence type="ECO:0000256" key="2">
    <source>
        <dbReference type="ARBA" id="ARBA00010790"/>
    </source>
</evidence>
<dbReference type="GO" id="GO:0050660">
    <property type="term" value="F:flavin adenine dinucleotide binding"/>
    <property type="evidence" value="ECO:0007669"/>
    <property type="project" value="InterPro"/>
</dbReference>
<dbReference type="OrthoDB" id="269227at2759"/>
<evidence type="ECO:0000256" key="5">
    <source>
        <dbReference type="PIRSR" id="PIRSR000137-1"/>
    </source>
</evidence>
<dbReference type="PANTHER" id="PTHR11552">
    <property type="entry name" value="GLUCOSE-METHANOL-CHOLINE GMC OXIDOREDUCTASE"/>
    <property type="match status" value="1"/>
</dbReference>
<feature type="signal peptide" evidence="8">
    <location>
        <begin position="1"/>
        <end position="22"/>
    </location>
</feature>
<dbReference type="PROSITE" id="PS00624">
    <property type="entry name" value="GMC_OXRED_2"/>
    <property type="match status" value="1"/>
</dbReference>
<dbReference type="InterPro" id="IPR012132">
    <property type="entry name" value="GMC_OxRdtase"/>
</dbReference>
<feature type="binding site" evidence="6">
    <location>
        <position position="562"/>
    </location>
    <ligand>
        <name>FAD</name>
        <dbReference type="ChEBI" id="CHEBI:57692"/>
    </ligand>
</feature>
<dbReference type="SUPFAM" id="SSF51905">
    <property type="entry name" value="FAD/NAD(P)-binding domain"/>
    <property type="match status" value="1"/>
</dbReference>
<dbReference type="GO" id="GO:0016614">
    <property type="term" value="F:oxidoreductase activity, acting on CH-OH group of donors"/>
    <property type="evidence" value="ECO:0007669"/>
    <property type="project" value="InterPro"/>
</dbReference>
<keyword evidence="12" id="KW-1185">Reference proteome</keyword>
<accession>A0A369JFX9</accession>
<comment type="cofactor">
    <cofactor evidence="1 6">
        <name>FAD</name>
        <dbReference type="ChEBI" id="CHEBI:57692"/>
    </cofactor>
</comment>
<dbReference type="Gene3D" id="3.50.50.60">
    <property type="entry name" value="FAD/NAD(P)-binding domain"/>
    <property type="match status" value="1"/>
</dbReference>
<evidence type="ECO:0000256" key="7">
    <source>
        <dbReference type="RuleBase" id="RU003968"/>
    </source>
</evidence>
<evidence type="ECO:0000256" key="4">
    <source>
        <dbReference type="ARBA" id="ARBA00022827"/>
    </source>
</evidence>
<feature type="binding site" evidence="6">
    <location>
        <position position="262"/>
    </location>
    <ligand>
        <name>FAD</name>
        <dbReference type="ChEBI" id="CHEBI:57692"/>
    </ligand>
</feature>
<feature type="domain" description="Glucose-methanol-choline oxidoreductase N-terminal" evidence="9">
    <location>
        <begin position="110"/>
        <end position="133"/>
    </location>
</feature>
<dbReference type="InterPro" id="IPR000172">
    <property type="entry name" value="GMC_OxRdtase_N"/>
</dbReference>
<dbReference type="PIRSF" id="PIRSF000137">
    <property type="entry name" value="Alcohol_oxidase"/>
    <property type="match status" value="1"/>
</dbReference>
<protein>
    <submittedName>
        <fullName evidence="11">Pyranose dehydrogenase 1</fullName>
    </submittedName>
</protein>
<dbReference type="PROSITE" id="PS00623">
    <property type="entry name" value="GMC_OXRED_1"/>
    <property type="match status" value="1"/>
</dbReference>
<dbReference type="AlphaFoldDB" id="A0A369JFX9"/>
<organism evidence="11 12">
    <name type="scientific">Hypsizygus marmoreus</name>
    <name type="common">White beech mushroom</name>
    <name type="synonym">Agaricus marmoreus</name>
    <dbReference type="NCBI Taxonomy" id="39966"/>
    <lineage>
        <taxon>Eukaryota</taxon>
        <taxon>Fungi</taxon>
        <taxon>Dikarya</taxon>
        <taxon>Basidiomycota</taxon>
        <taxon>Agaricomycotina</taxon>
        <taxon>Agaricomycetes</taxon>
        <taxon>Agaricomycetidae</taxon>
        <taxon>Agaricales</taxon>
        <taxon>Tricholomatineae</taxon>
        <taxon>Lyophyllaceae</taxon>
        <taxon>Hypsizygus</taxon>
    </lineage>
</organism>
<dbReference type="STRING" id="39966.A0A369JFX9"/>
<dbReference type="Pfam" id="PF05199">
    <property type="entry name" value="GMC_oxred_C"/>
    <property type="match status" value="1"/>
</dbReference>
<evidence type="ECO:0000259" key="10">
    <source>
        <dbReference type="PROSITE" id="PS00624"/>
    </source>
</evidence>
<dbReference type="InterPro" id="IPR007867">
    <property type="entry name" value="GMC_OxRtase_C"/>
</dbReference>
<feature type="active site" description="Proton acceptor" evidence="5">
    <location>
        <position position="572"/>
    </location>
</feature>
<evidence type="ECO:0000256" key="3">
    <source>
        <dbReference type="ARBA" id="ARBA00022630"/>
    </source>
</evidence>
<keyword evidence="3 7" id="KW-0285">Flavoprotein</keyword>
<dbReference type="Proteomes" id="UP000076154">
    <property type="component" value="Unassembled WGS sequence"/>
</dbReference>
<sequence>MRFLKPPILSVLVLSAVHSCFGLTLNSSVSEYDFIVIGGGTAGNVVASRLSENKRYTVLLLEAGVTNEDVLPSIVPFLCGIITPNTPYDWNYTTTPQLGLNGLSVQYPRGRMLGGSSSVNYLAYSRGSSDDFDRYAKLTGDSGWSWNSLQPYFRKNEKLVEPPDNHDTTGQYSPAVHSKKGVTSVSLFGFPQAIDGKLLQTTKDLRAEFPFNLDMNSGNPLGSGWLQSTIDSDGRRSSSATSYLTPSVRARSNLVIRVDSQVTRLLQTGFVNRKPSFKKVEFQHNGKLKTVTARKEVILSAGAIGTPQILLNSGIGDRADLSAVGLKTIVHLPSVGKNLSDHAITSTSYFVNSTETWDSIFRNSTLIDEHLERWSEGKNGPFVTSVVGNQFIWLRLPKTSPLLKNNVDPTAGARSPHFEILPVNGLVNDVLPTSGNFMTILTAVINPVSRGTVKLASSNPLQPPLIDPGLLKEDLDFQIMREAIKSAQRYLAGPAWKNWILAPHRPPVVPNEDQLDAHIRGHSQSIYHPIGSAAMSAKNANYGVADPDLSVKGVAGLRIVDGSVLPRIPSAHPMAAIYAVAERASDIIKAAHI</sequence>
<dbReference type="EMBL" id="LUEZ02000110">
    <property type="protein sequence ID" value="RDB17746.1"/>
    <property type="molecule type" value="Genomic_DNA"/>
</dbReference>
<dbReference type="PANTHER" id="PTHR11552:SF147">
    <property type="entry name" value="CHOLINE DEHYDROGENASE, MITOCHONDRIAL"/>
    <property type="match status" value="1"/>
</dbReference>
<comment type="caution">
    <text evidence="11">The sequence shown here is derived from an EMBL/GenBank/DDBJ whole genome shotgun (WGS) entry which is preliminary data.</text>
</comment>
<evidence type="ECO:0000256" key="8">
    <source>
        <dbReference type="SAM" id="SignalP"/>
    </source>
</evidence>
<keyword evidence="4 6" id="KW-0274">FAD</keyword>